<name>A0A7Y8Y7B7_9FLAO</name>
<sequence length="437" mass="50740">MDISTKKLDALPKIGELNDLCRALATLDAILCREWAQRYYSYNNAWDKKAGEEVFQMQNGQGDDFFILFNSHGAIINGFAVESEMSEWYEREVKPTTFTEKLSSLFGKKKKAFLEQDVWKGIIDSVPEEFREFITEEPIKSKGTTFCVWRKFSDDRWKIGEIEFPDSEYRDGSQDFLYILDDNPSTYREWALEYYEIEPSRLTLEMVKHVYDHKSVNQEFVLAMNPVIKDWDELAKDLDEIGYAHTIGMEQQNPLEGPTFFEGVTEDILNPVNLEPHEWRKKLKSTIGGMKFRIKYYGKQHQEYPNLIVSTDFAPAFVVAVCETSGQEITLFDGCRFGYNALFCDTFTHEQLHDRPLDRFYKDATGNEVFEIVISTYNGIDYDDEFGDLVDEDGMIELADGSLTEFDTAKRDGFDTMQVWITDNRGETYELISEELA</sequence>
<keyword evidence="2" id="KW-1185">Reference proteome</keyword>
<organism evidence="1 2">
    <name type="scientific">Flavobacterium agri</name>
    <dbReference type="NCBI Taxonomy" id="2743471"/>
    <lineage>
        <taxon>Bacteria</taxon>
        <taxon>Pseudomonadati</taxon>
        <taxon>Bacteroidota</taxon>
        <taxon>Flavobacteriia</taxon>
        <taxon>Flavobacteriales</taxon>
        <taxon>Flavobacteriaceae</taxon>
        <taxon>Flavobacterium</taxon>
    </lineage>
</organism>
<evidence type="ECO:0000313" key="2">
    <source>
        <dbReference type="Proteomes" id="UP000535020"/>
    </source>
</evidence>
<proteinExistence type="predicted"/>
<protein>
    <submittedName>
        <fullName evidence="1">Uncharacterized protein</fullName>
    </submittedName>
</protein>
<gene>
    <name evidence="1" type="ORF">HZF10_16410</name>
</gene>
<dbReference type="RefSeq" id="WP_176007316.1">
    <property type="nucleotide sequence ID" value="NZ_JABWMI010000020.1"/>
</dbReference>
<reference evidence="1 2" key="1">
    <citation type="submission" date="2020-07" db="EMBL/GenBank/DDBJ databases">
        <authorList>
            <person name="Sun Q."/>
        </authorList>
    </citation>
    <scope>NUCLEOTIDE SEQUENCE [LARGE SCALE GENOMIC DNA]</scope>
    <source>
        <strain evidence="1 2">MAH-1</strain>
    </source>
</reference>
<accession>A0A7Y8Y7B7</accession>
<dbReference type="Proteomes" id="UP000535020">
    <property type="component" value="Unassembled WGS sequence"/>
</dbReference>
<comment type="caution">
    <text evidence="1">The sequence shown here is derived from an EMBL/GenBank/DDBJ whole genome shotgun (WGS) entry which is preliminary data.</text>
</comment>
<dbReference type="EMBL" id="JACBJI010000008">
    <property type="protein sequence ID" value="NYA72515.1"/>
    <property type="molecule type" value="Genomic_DNA"/>
</dbReference>
<dbReference type="AlphaFoldDB" id="A0A7Y8Y7B7"/>
<evidence type="ECO:0000313" key="1">
    <source>
        <dbReference type="EMBL" id="NYA72515.1"/>
    </source>
</evidence>